<dbReference type="Gene3D" id="2.10.60.10">
    <property type="entry name" value="CD59"/>
    <property type="match status" value="1"/>
</dbReference>
<dbReference type="SMART" id="SM00134">
    <property type="entry name" value="LU"/>
    <property type="match status" value="1"/>
</dbReference>
<dbReference type="GeneTree" id="ENSGT00940000153378"/>
<evidence type="ECO:0000313" key="5">
    <source>
        <dbReference type="Ensembl" id="ENSLAFP00000025570.1"/>
    </source>
</evidence>
<feature type="domain" description="UPAR/Ly6" evidence="4">
    <location>
        <begin position="63"/>
        <end position="148"/>
    </location>
</feature>
<evidence type="ECO:0000259" key="4">
    <source>
        <dbReference type="SMART" id="SM00134"/>
    </source>
</evidence>
<dbReference type="eggNOG" id="ENOG502SVBD">
    <property type="taxonomic scope" value="Eukaryota"/>
</dbReference>
<dbReference type="PANTHER" id="PTHR16983:SF12">
    <property type="entry name" value="GLYCOSYLPHOSPHATIDYLINOSITOL-ANCHORED HIGH DENSITY LIPOPROTEIN-BINDING PROTEIN 1"/>
    <property type="match status" value="1"/>
</dbReference>
<dbReference type="InterPro" id="IPR051110">
    <property type="entry name" value="Ly-6/neurotoxin-like_GPI-ap"/>
</dbReference>
<dbReference type="AlphaFoldDB" id="G3UCL2"/>
<evidence type="ECO:0000313" key="6">
    <source>
        <dbReference type="Proteomes" id="UP000007646"/>
    </source>
</evidence>
<evidence type="ECO:0000256" key="1">
    <source>
        <dbReference type="ARBA" id="ARBA00022729"/>
    </source>
</evidence>
<dbReference type="GO" id="GO:0070328">
    <property type="term" value="P:triglyceride homeostasis"/>
    <property type="evidence" value="ECO:0007669"/>
    <property type="project" value="TreeGrafter"/>
</dbReference>
<keyword evidence="6" id="KW-1185">Reference proteome</keyword>
<sequence length="190" mass="20720">MKAWTAVLLALLLLWPCAWPGRGQAQNEEDEDEDDEDFGVDSYEDDYDEEINLFPVEEDKGQLRCYYCRGLQEGEVCNQMQDCFPDQAFCETLIARDSIESSLQSTYTAWCADDCEPVTRTMEGTWVTVTCCQLPLCNAPPWLTAEDQESPGSTAGGLLDGRAGSSKGSPPTLGTALLLSLLAGLPATGS</sequence>
<reference evidence="5" key="2">
    <citation type="submission" date="2025-08" db="UniProtKB">
        <authorList>
            <consortium name="Ensembl"/>
        </authorList>
    </citation>
    <scope>IDENTIFICATION</scope>
    <source>
        <strain evidence="5">Isolate ISIS603380</strain>
    </source>
</reference>
<organism evidence="5 6">
    <name type="scientific">Loxodonta africana</name>
    <name type="common">African elephant</name>
    <dbReference type="NCBI Taxonomy" id="9785"/>
    <lineage>
        <taxon>Eukaryota</taxon>
        <taxon>Metazoa</taxon>
        <taxon>Chordata</taxon>
        <taxon>Craniata</taxon>
        <taxon>Vertebrata</taxon>
        <taxon>Euteleostomi</taxon>
        <taxon>Mammalia</taxon>
        <taxon>Eutheria</taxon>
        <taxon>Afrotheria</taxon>
        <taxon>Proboscidea</taxon>
        <taxon>Elephantidae</taxon>
        <taxon>Loxodonta</taxon>
    </lineage>
</organism>
<dbReference type="Proteomes" id="UP000007646">
    <property type="component" value="Unassembled WGS sequence"/>
</dbReference>
<reference evidence="5 6" key="1">
    <citation type="submission" date="2009-06" db="EMBL/GenBank/DDBJ databases">
        <title>The Genome Sequence of Loxodonta africana (African elephant).</title>
        <authorList>
            <person name="Di Palma F."/>
            <person name="Heiman D."/>
            <person name="Young S."/>
            <person name="Johnson J."/>
            <person name="Lander E.S."/>
            <person name="Lindblad-Toh K."/>
        </authorList>
    </citation>
    <scope>NUCLEOTIDE SEQUENCE [LARGE SCALE GENOMIC DNA]</scope>
    <source>
        <strain evidence="5 6">Isolate ISIS603380</strain>
    </source>
</reference>
<dbReference type="FunFam" id="2.10.60.10:FF:000003">
    <property type="entry name" value="lymphocyte antigen 6E isoform X1"/>
    <property type="match status" value="1"/>
</dbReference>
<protein>
    <recommendedName>
        <fullName evidence="4">UPAR/Ly6 domain-containing protein</fullName>
    </recommendedName>
</protein>
<dbReference type="InterPro" id="IPR018363">
    <property type="entry name" value="CD59_antigen_CS"/>
</dbReference>
<dbReference type="STRING" id="9785.ENSLAFP00000025570"/>
<evidence type="ECO:0000256" key="2">
    <source>
        <dbReference type="SAM" id="MobiDB-lite"/>
    </source>
</evidence>
<dbReference type="PANTHER" id="PTHR16983">
    <property type="entry name" value="UPAR/LY6 DOMAIN-CONTAINING PROTEIN"/>
    <property type="match status" value="1"/>
</dbReference>
<keyword evidence="1 3" id="KW-0732">Signal</keyword>
<reference evidence="5" key="3">
    <citation type="submission" date="2025-09" db="UniProtKB">
        <authorList>
            <consortium name="Ensembl"/>
        </authorList>
    </citation>
    <scope>IDENTIFICATION</scope>
    <source>
        <strain evidence="5">Isolate ISIS603380</strain>
    </source>
</reference>
<dbReference type="PROSITE" id="PS00983">
    <property type="entry name" value="LY6_UPAR"/>
    <property type="match status" value="1"/>
</dbReference>
<dbReference type="GO" id="GO:0005886">
    <property type="term" value="C:plasma membrane"/>
    <property type="evidence" value="ECO:0007669"/>
    <property type="project" value="TreeGrafter"/>
</dbReference>
<name>G3UCL2_LOXAF</name>
<dbReference type="GO" id="GO:0035473">
    <property type="term" value="F:lipase binding"/>
    <property type="evidence" value="ECO:0007669"/>
    <property type="project" value="TreeGrafter"/>
</dbReference>
<dbReference type="OMA" id="MWCTDSC"/>
<dbReference type="GO" id="GO:0035478">
    <property type="term" value="F:chylomicron binding"/>
    <property type="evidence" value="ECO:0007669"/>
    <property type="project" value="TreeGrafter"/>
</dbReference>
<feature type="signal peptide" evidence="3">
    <location>
        <begin position="1"/>
        <end position="25"/>
    </location>
</feature>
<feature type="chain" id="PRO_5003456589" description="UPAR/Ly6 domain-containing protein" evidence="3">
    <location>
        <begin position="26"/>
        <end position="190"/>
    </location>
</feature>
<dbReference type="Pfam" id="PF00021">
    <property type="entry name" value="UPAR_LY6"/>
    <property type="match status" value="1"/>
</dbReference>
<accession>G3UCL2</accession>
<feature type="region of interest" description="Disordered" evidence="2">
    <location>
        <begin position="145"/>
        <end position="170"/>
    </location>
</feature>
<evidence type="ECO:0000256" key="3">
    <source>
        <dbReference type="SAM" id="SignalP"/>
    </source>
</evidence>
<dbReference type="InParanoid" id="G3UCL2"/>
<dbReference type="HOGENOM" id="CLU_102231_0_0_1"/>
<dbReference type="InterPro" id="IPR016054">
    <property type="entry name" value="LY6_UPA_recep-like"/>
</dbReference>
<dbReference type="CDD" id="cd23575">
    <property type="entry name" value="TFP_LU_ECD_GPIHBP1"/>
    <property type="match status" value="1"/>
</dbReference>
<dbReference type="InterPro" id="IPR045860">
    <property type="entry name" value="Snake_toxin-like_sf"/>
</dbReference>
<dbReference type="SUPFAM" id="SSF57302">
    <property type="entry name" value="Snake toxin-like"/>
    <property type="match status" value="1"/>
</dbReference>
<dbReference type="Ensembl" id="ENSLAFT00000029232.1">
    <property type="protein sequence ID" value="ENSLAFP00000025570.1"/>
    <property type="gene ID" value="ENSLAFG00000026142.1"/>
</dbReference>
<dbReference type="GO" id="GO:0030550">
    <property type="term" value="F:acetylcholine receptor inhibitor activity"/>
    <property type="evidence" value="ECO:0007669"/>
    <property type="project" value="TreeGrafter"/>
</dbReference>
<proteinExistence type="predicted"/>